<dbReference type="CDD" id="cd18808">
    <property type="entry name" value="SF1_C_Upf1"/>
    <property type="match status" value="2"/>
</dbReference>
<organism evidence="2 3">
    <name type="scientific">Pseudocohnilembus persalinus</name>
    <name type="common">Ciliate</name>
    <dbReference type="NCBI Taxonomy" id="266149"/>
    <lineage>
        <taxon>Eukaryota</taxon>
        <taxon>Sar</taxon>
        <taxon>Alveolata</taxon>
        <taxon>Ciliophora</taxon>
        <taxon>Intramacronucleata</taxon>
        <taxon>Oligohymenophorea</taxon>
        <taxon>Scuticociliatia</taxon>
        <taxon>Philasterida</taxon>
        <taxon>Pseudocohnilembidae</taxon>
        <taxon>Pseudocohnilembus</taxon>
    </lineage>
</organism>
<dbReference type="PANTHER" id="PTHR10887">
    <property type="entry name" value="DNA2/NAM7 HELICASE FAMILY"/>
    <property type="match status" value="1"/>
</dbReference>
<evidence type="ECO:0000313" key="3">
    <source>
        <dbReference type="Proteomes" id="UP000054937"/>
    </source>
</evidence>
<proteinExistence type="predicted"/>
<dbReference type="Pfam" id="PF13087">
    <property type="entry name" value="AAA_12"/>
    <property type="match status" value="2"/>
</dbReference>
<evidence type="ECO:0000259" key="1">
    <source>
        <dbReference type="SMART" id="SM00382"/>
    </source>
</evidence>
<dbReference type="InParanoid" id="A0A0V0QFM5"/>
<dbReference type="AlphaFoldDB" id="A0A0V0QFM5"/>
<dbReference type="FunFam" id="3.40.50.300:FF:001660">
    <property type="entry name" value="NF-X1 finger and helicase protein, putative"/>
    <property type="match status" value="2"/>
</dbReference>
<dbReference type="PANTHER" id="PTHR10887:SF341">
    <property type="entry name" value="NFX1-TYPE ZINC FINGER-CONTAINING PROTEIN 1"/>
    <property type="match status" value="1"/>
</dbReference>
<dbReference type="SMART" id="SM00382">
    <property type="entry name" value="AAA"/>
    <property type="match status" value="1"/>
</dbReference>
<dbReference type="Gene3D" id="3.40.50.300">
    <property type="entry name" value="P-loop containing nucleotide triphosphate hydrolases"/>
    <property type="match status" value="4"/>
</dbReference>
<dbReference type="InterPro" id="IPR045055">
    <property type="entry name" value="DNA2/NAM7-like"/>
</dbReference>
<sequence>MATVLDTPFTEDQKEYYVQYGRVNARPPGTGKTYLGLKIVEQLLLNKKKWNKNHAPVIVFCQTNHALDQFLRQALKITDNLIRVGSQSKEPLLEKYNLTEIRQEQQKYDFFIKNSLEDNVQILRGADIVGFTISGGAKYSEHIKLIEPQIVVIEEASEILESQTLSVINEGLKHLIMIGDHRQLTPILQCHELKEKNWNISLFERLIRNNIPSSFLGIQKRMRPEIANYIREIYGEDYKDDESVKSYEDVKGFQGNVQLFSYQVDQNKIEHRKKNTKTIVNKYEAEILANLLFYILEIQQYTMEQVTVLSMYTGQVDELQKQIYEILKFQLCISQEKYKQYFEYKEKLKITSVDSFQGQESEIILLSTVRSNKDNFAGFLTEENRVNVAFSRARKGLFVIGNFELLYDQWQEDNIWTKIIDLSKKQGHYQENHFKLQCLCHKQNFSVYSANDIQKFIYYQPCKLKCGQKLSCAQFFYRSGSLLRFEIKPHQIDNDFDWNDPGRLIYNQLVVITNKTFDEDKTFMATVVNTAFSEESKKQYKKNKRIKVKLLLFNQDICQFMDQIDSFKSEEIFIYESVTYFDQYRNTLNALKRIEKNNFPFQNQILKLSTSIKQPTYINDSNKVFSFTLNKQDPISYSDINNPSIQYQNLTSDQWNLDYKQVLNKFQYEAFKNTFQRELSLIQGPPGTGKTYLGLKIVEYLIQNKKKWSSNKRPIVIFCQTNHALDQFLRLVLQITKNLVRVGGQSKELELQENNLQYLKQKGKFRSTLQILKMADVVGILQNFKLIQQTQLQLIAILLFLGFTISGGAKYIDLLAELQPQIVIIEEAAEILESQTLSVINEGLKHLIMIGDHKQLRPIMQSQEIINNNWNISLFERLIRNNIPSSFLGIQKRMRPEIADYIRLIYGNEYQDDESVKTYEDVKGFSSNVQLFSYQVCDRKIEQKQKYTKTIVNKYEAETLANLLLYILEIKQYTMEQITVLSMYTGQVKELKQQIYIMLRNQMFKSKENEKYYQNFKERIRITSVDSFQGEESEIILLSTVRSNRKQIAGFLTEENRINVAFSRARKGLFVIGNFELLYKARQENNIWTKVVDLSKKKGHYQQNHFKLQCRCHKKSYIVQSAKEIQNFIDQKICKQPCGQKLGCGHECDQICHIQPCTKCTQECV</sequence>
<dbReference type="GO" id="GO:0004386">
    <property type="term" value="F:helicase activity"/>
    <property type="evidence" value="ECO:0007669"/>
    <property type="project" value="InterPro"/>
</dbReference>
<keyword evidence="2" id="KW-0378">Hydrolase</keyword>
<dbReference type="EMBL" id="LDAU01000180">
    <property type="protein sequence ID" value="KRX01009.1"/>
    <property type="molecule type" value="Genomic_DNA"/>
</dbReference>
<reference evidence="2 3" key="1">
    <citation type="journal article" date="2015" name="Sci. Rep.">
        <title>Genome of the facultative scuticociliatosis pathogen Pseudocohnilembus persalinus provides insight into its virulence through horizontal gene transfer.</title>
        <authorList>
            <person name="Xiong J."/>
            <person name="Wang G."/>
            <person name="Cheng J."/>
            <person name="Tian M."/>
            <person name="Pan X."/>
            <person name="Warren A."/>
            <person name="Jiang C."/>
            <person name="Yuan D."/>
            <person name="Miao W."/>
        </authorList>
    </citation>
    <scope>NUCLEOTIDE SEQUENCE [LARGE SCALE GENOMIC DNA]</scope>
    <source>
        <strain evidence="2">36N120E</strain>
    </source>
</reference>
<dbReference type="GO" id="GO:0031048">
    <property type="term" value="P:regulatory ncRNA-mediated heterochromatin formation"/>
    <property type="evidence" value="ECO:0007669"/>
    <property type="project" value="TreeGrafter"/>
</dbReference>
<dbReference type="OrthoDB" id="2423195at2759"/>
<dbReference type="InterPro" id="IPR027417">
    <property type="entry name" value="P-loop_NTPase"/>
</dbReference>
<dbReference type="FunCoup" id="A0A0V0QFM5">
    <property type="interactions" value="26"/>
</dbReference>
<name>A0A0V0QFM5_PSEPJ</name>
<dbReference type="InterPro" id="IPR003593">
    <property type="entry name" value="AAA+_ATPase"/>
</dbReference>
<feature type="domain" description="AAA+ ATPase" evidence="1">
    <location>
        <begin position="676"/>
        <end position="876"/>
    </location>
</feature>
<dbReference type="CDD" id="cd17936">
    <property type="entry name" value="EEXXEc_NFX1"/>
    <property type="match status" value="2"/>
</dbReference>
<dbReference type="CDD" id="cd06008">
    <property type="entry name" value="NF-X1-zinc-finger"/>
    <property type="match status" value="1"/>
</dbReference>
<comment type="caution">
    <text evidence="2">The sequence shown here is derived from an EMBL/GenBank/DDBJ whole genome shotgun (WGS) entry which is preliminary data.</text>
</comment>
<dbReference type="Pfam" id="PF13086">
    <property type="entry name" value="AAA_11"/>
    <property type="match status" value="3"/>
</dbReference>
<keyword evidence="3" id="KW-1185">Reference proteome</keyword>
<dbReference type="GO" id="GO:0031380">
    <property type="term" value="C:nuclear RNA-directed RNA polymerase complex"/>
    <property type="evidence" value="ECO:0007669"/>
    <property type="project" value="TreeGrafter"/>
</dbReference>
<dbReference type="InterPro" id="IPR041679">
    <property type="entry name" value="DNA2/NAM7-like_C"/>
</dbReference>
<dbReference type="GO" id="GO:0016787">
    <property type="term" value="F:hydrolase activity"/>
    <property type="evidence" value="ECO:0007669"/>
    <property type="project" value="UniProtKB-KW"/>
</dbReference>
<dbReference type="InterPro" id="IPR047187">
    <property type="entry name" value="SF1_C_Upf1"/>
</dbReference>
<dbReference type="InterPro" id="IPR041677">
    <property type="entry name" value="DNA2/NAM7_AAA_11"/>
</dbReference>
<dbReference type="Proteomes" id="UP000054937">
    <property type="component" value="Unassembled WGS sequence"/>
</dbReference>
<dbReference type="SUPFAM" id="SSF52540">
    <property type="entry name" value="P-loop containing nucleoside triphosphate hydrolases"/>
    <property type="match status" value="2"/>
</dbReference>
<protein>
    <submittedName>
        <fullName evidence="2">p-loop containing nucleoside triphosphate hydrolase</fullName>
    </submittedName>
</protein>
<accession>A0A0V0QFM5</accession>
<evidence type="ECO:0000313" key="2">
    <source>
        <dbReference type="EMBL" id="KRX01009.1"/>
    </source>
</evidence>
<gene>
    <name evidence="2" type="ORF">PPERSA_09615</name>
</gene>